<evidence type="ECO:0000256" key="5">
    <source>
        <dbReference type="ARBA" id="ARBA00022679"/>
    </source>
</evidence>
<evidence type="ECO:0000256" key="3">
    <source>
        <dbReference type="ARBA" id="ARBA00012261"/>
    </source>
</evidence>
<comment type="similarity">
    <text evidence="2 8">Belongs to the Fmt family.</text>
</comment>
<feature type="binding site" evidence="8">
    <location>
        <begin position="134"/>
        <end position="137"/>
    </location>
    <ligand>
        <name>(6S)-5,6,7,8-tetrahydrofolate</name>
        <dbReference type="ChEBI" id="CHEBI:57453"/>
    </ligand>
</feature>
<dbReference type="Pfam" id="PF00551">
    <property type="entry name" value="Formyl_trans_N"/>
    <property type="match status" value="1"/>
</dbReference>
<evidence type="ECO:0000313" key="12">
    <source>
        <dbReference type="EMBL" id="OGL81074.1"/>
    </source>
</evidence>
<dbReference type="CDD" id="cd08704">
    <property type="entry name" value="Met_tRNA_FMT_C"/>
    <property type="match status" value="1"/>
</dbReference>
<dbReference type="PANTHER" id="PTHR11138:SF5">
    <property type="entry name" value="METHIONYL-TRNA FORMYLTRANSFERASE, MITOCHONDRIAL"/>
    <property type="match status" value="1"/>
</dbReference>
<dbReference type="GO" id="GO:0004479">
    <property type="term" value="F:methionyl-tRNA formyltransferase activity"/>
    <property type="evidence" value="ECO:0007669"/>
    <property type="project" value="UniProtKB-UniRule"/>
</dbReference>
<evidence type="ECO:0000256" key="8">
    <source>
        <dbReference type="HAMAP-Rule" id="MF_00182"/>
    </source>
</evidence>
<keyword evidence="5 8" id="KW-0808">Transferase</keyword>
<dbReference type="SUPFAM" id="SSF53328">
    <property type="entry name" value="Formyltransferase"/>
    <property type="match status" value="1"/>
</dbReference>
<reference evidence="12 13" key="1">
    <citation type="journal article" date="2016" name="Nat. Commun.">
        <title>Thousands of microbial genomes shed light on interconnected biogeochemical processes in an aquifer system.</title>
        <authorList>
            <person name="Anantharaman K."/>
            <person name="Brown C.T."/>
            <person name="Hug L.A."/>
            <person name="Sharon I."/>
            <person name="Castelle C.J."/>
            <person name="Probst A.J."/>
            <person name="Thomas B.C."/>
            <person name="Singh A."/>
            <person name="Wilkins M.J."/>
            <person name="Karaoz U."/>
            <person name="Brodie E.L."/>
            <person name="Williams K.H."/>
            <person name="Hubbard S.S."/>
            <person name="Banfield J.F."/>
        </authorList>
    </citation>
    <scope>NUCLEOTIDE SEQUENCE [LARGE SCALE GENOMIC DNA]</scope>
</reference>
<keyword evidence="6 8" id="KW-0648">Protein biosynthesis</keyword>
<dbReference type="InterPro" id="IPR041711">
    <property type="entry name" value="Met-tRNA-FMT_N"/>
</dbReference>
<dbReference type="InterPro" id="IPR011034">
    <property type="entry name" value="Formyl_transferase-like_C_sf"/>
</dbReference>
<dbReference type="InterPro" id="IPR002376">
    <property type="entry name" value="Formyl_transf_N"/>
</dbReference>
<evidence type="ECO:0000259" key="11">
    <source>
        <dbReference type="Pfam" id="PF02911"/>
    </source>
</evidence>
<dbReference type="InterPro" id="IPR037022">
    <property type="entry name" value="Formyl_trans_C_sf"/>
</dbReference>
<feature type="domain" description="Formyl transferase C-terminal" evidence="11">
    <location>
        <begin position="258"/>
        <end position="380"/>
    </location>
</feature>
<feature type="region of interest" description="Disordered" evidence="9">
    <location>
        <begin position="181"/>
        <end position="216"/>
    </location>
</feature>
<accession>A0A1F7UTM6</accession>
<dbReference type="InterPro" id="IPR005794">
    <property type="entry name" value="Fmt"/>
</dbReference>
<dbReference type="HAMAP" id="MF_00182">
    <property type="entry name" value="Formyl_trans"/>
    <property type="match status" value="1"/>
</dbReference>
<evidence type="ECO:0000256" key="1">
    <source>
        <dbReference type="ARBA" id="ARBA00002606"/>
    </source>
</evidence>
<evidence type="ECO:0000259" key="10">
    <source>
        <dbReference type="Pfam" id="PF00551"/>
    </source>
</evidence>
<dbReference type="InterPro" id="IPR005793">
    <property type="entry name" value="Formyl_trans_C"/>
</dbReference>
<dbReference type="Gene3D" id="3.40.50.170">
    <property type="entry name" value="Formyl transferase, N-terminal domain"/>
    <property type="match status" value="1"/>
</dbReference>
<dbReference type="SUPFAM" id="SSF50486">
    <property type="entry name" value="FMT C-terminal domain-like"/>
    <property type="match status" value="1"/>
</dbReference>
<dbReference type="GO" id="GO:0005829">
    <property type="term" value="C:cytosol"/>
    <property type="evidence" value="ECO:0007669"/>
    <property type="project" value="TreeGrafter"/>
</dbReference>
<proteinExistence type="inferred from homology"/>
<dbReference type="Gene3D" id="3.10.25.10">
    <property type="entry name" value="Formyl transferase, C-terminal domain"/>
    <property type="match status" value="1"/>
</dbReference>
<dbReference type="InterPro" id="IPR044135">
    <property type="entry name" value="Met-tRNA-FMT_C"/>
</dbReference>
<comment type="function">
    <text evidence="1 8">Attaches a formyl group to the free amino group of methionyl-tRNA(fMet). The formyl group appears to play a dual role in the initiator identity of N-formylmethionyl-tRNA by promoting its recognition by IF2 and preventing the misappropriation of this tRNA by the elongation apparatus.</text>
</comment>
<feature type="compositionally biased region" description="Polar residues" evidence="9">
    <location>
        <begin position="181"/>
        <end position="190"/>
    </location>
</feature>
<gene>
    <name evidence="8" type="primary">fmt</name>
    <name evidence="12" type="ORF">A3B21_01605</name>
</gene>
<dbReference type="Pfam" id="PF02911">
    <property type="entry name" value="Formyl_trans_C"/>
    <property type="match status" value="1"/>
</dbReference>
<name>A0A1F7UTM6_9BACT</name>
<feature type="domain" description="Formyl transferase N-terminal" evidence="10">
    <location>
        <begin position="9"/>
        <end position="185"/>
    </location>
</feature>
<dbReference type="CDD" id="cd08646">
    <property type="entry name" value="FMT_core_Met-tRNA-FMT_N"/>
    <property type="match status" value="1"/>
</dbReference>
<dbReference type="EC" id="2.1.2.9" evidence="3 8"/>
<evidence type="ECO:0000313" key="13">
    <source>
        <dbReference type="Proteomes" id="UP000176897"/>
    </source>
</evidence>
<dbReference type="AlphaFoldDB" id="A0A1F7UTM6"/>
<dbReference type="Proteomes" id="UP000176897">
    <property type="component" value="Unassembled WGS sequence"/>
</dbReference>
<evidence type="ECO:0000256" key="9">
    <source>
        <dbReference type="SAM" id="MobiDB-lite"/>
    </source>
</evidence>
<feature type="compositionally biased region" description="Basic and acidic residues" evidence="9">
    <location>
        <begin position="198"/>
        <end position="215"/>
    </location>
</feature>
<dbReference type="PANTHER" id="PTHR11138">
    <property type="entry name" value="METHIONYL-TRNA FORMYLTRANSFERASE"/>
    <property type="match status" value="1"/>
</dbReference>
<evidence type="ECO:0000256" key="7">
    <source>
        <dbReference type="ARBA" id="ARBA00048558"/>
    </source>
</evidence>
<protein>
    <recommendedName>
        <fullName evidence="4 8">Methionyl-tRNA formyltransferase</fullName>
        <ecNumber evidence="3 8">2.1.2.9</ecNumber>
    </recommendedName>
</protein>
<dbReference type="STRING" id="1802401.A3B21_01605"/>
<dbReference type="EMBL" id="MGEJ01000010">
    <property type="protein sequence ID" value="OGL81074.1"/>
    <property type="molecule type" value="Genomic_DNA"/>
</dbReference>
<comment type="catalytic activity">
    <reaction evidence="7 8">
        <text>L-methionyl-tRNA(fMet) + (6R)-10-formyltetrahydrofolate = N-formyl-L-methionyl-tRNA(fMet) + (6S)-5,6,7,8-tetrahydrofolate + H(+)</text>
        <dbReference type="Rhea" id="RHEA:24380"/>
        <dbReference type="Rhea" id="RHEA-COMP:9952"/>
        <dbReference type="Rhea" id="RHEA-COMP:9953"/>
        <dbReference type="ChEBI" id="CHEBI:15378"/>
        <dbReference type="ChEBI" id="CHEBI:57453"/>
        <dbReference type="ChEBI" id="CHEBI:78530"/>
        <dbReference type="ChEBI" id="CHEBI:78844"/>
        <dbReference type="ChEBI" id="CHEBI:195366"/>
        <dbReference type="EC" id="2.1.2.9"/>
    </reaction>
</comment>
<dbReference type="InterPro" id="IPR036477">
    <property type="entry name" value="Formyl_transf_N_sf"/>
</dbReference>
<sequence>MQKSTARTKIIFFGTPEFAAPALTALHGAGFSIAAVVTQPDKPVGRGLKVEAPPVKIKAQELGLKVLQPKTLRGVVAGLQPADNIERRLKPAATIIDELKSLHAEVAVVVAYGKIFPREVLELFPRGMVNVHPSLLPKYRGSSPIQVAILNGDTETGVTIMLLDEEMDHGPVLTQHVVQISPSPDLQSPSPEGVEDGPSERRPRGGQGEGRHRTGSELSKLLAHEGAKLLVETLPQYLGGKIKPKPQDHKKATFTKLLEREDGKVDWQKSAEYIERMARAYDLWPGTWTQWEGKRLKVLKASLLHPTIGCASNATPGYVWKADTETLSPEQAQRVEWPSTSSGNKLGQLAVNCNPGSIILEQLQLEGKKAMSGAEFLRGYPKFLGSILA</sequence>
<evidence type="ECO:0000256" key="6">
    <source>
        <dbReference type="ARBA" id="ARBA00022917"/>
    </source>
</evidence>
<comment type="caution">
    <text evidence="12">The sequence shown here is derived from an EMBL/GenBank/DDBJ whole genome shotgun (WGS) entry which is preliminary data.</text>
</comment>
<dbReference type="NCBIfam" id="TIGR00460">
    <property type="entry name" value="fmt"/>
    <property type="match status" value="1"/>
</dbReference>
<organism evidence="12 13">
    <name type="scientific">Candidatus Uhrbacteria bacterium RIFCSPLOWO2_01_FULL_47_24</name>
    <dbReference type="NCBI Taxonomy" id="1802401"/>
    <lineage>
        <taxon>Bacteria</taxon>
        <taxon>Candidatus Uhriibacteriota</taxon>
    </lineage>
</organism>
<evidence type="ECO:0000256" key="4">
    <source>
        <dbReference type="ARBA" id="ARBA00016014"/>
    </source>
</evidence>
<evidence type="ECO:0000256" key="2">
    <source>
        <dbReference type="ARBA" id="ARBA00010699"/>
    </source>
</evidence>